<sequence>MDENLLEKVFDAGANTIWAEMKKLRGQASEQKEIMRRRWVWELIQNASDCTPNDKKININISINNENKLEFSHNGVPFTYENLVDLITQISSKEGDVEEKTGKFGTGFISTHLLSEKVTISGVLKKSPDMYMDLNLLIDRSGISYTEIRDNIKDTLSTIVKMKQNNNNEHNIMMQDRWKTSFSYDSSNSLETREAITEGLTDLNKSAPFVLAINNSISSIVYDGIEFTVDSEIKVTEGRLIRINKKSKDRIDRFNILIKSEGELSILVFVQEQNGRVTEVLPFPDKIPKLFCNFPLVGTEEFCFPVIINCSKFDVERDRNGILEGNQENREYLERAVKLYDELLNLGCKNKWKSMYNLCYLPKSKDSTVQKHFRAEIVNIYEQLPIVDVNLNGNYSGRAALKNNTQDLIGIPNWYVSEEVSNEFWELVNSYAKFRIPTKDTYLEWYKIGQVKIDIPYINKEMKNKSLEEFKEKFNGNIDPLHAWLNKYYSLWIKIKGEDDFTQDAWVLCQNDKFIEASKISLDDNIDNVLKKIVSDLGDNLIESLLVREVKLPEDIIKKKIDNRIVAKRIQDKINQILSEETLSNKQRSIEHQGIFNRLTNWFLENPKPSEELFDQLYNKRNLLSTPEENIRRFKIAEKIESNNIEYEQLDDMINNHNRIAELIDNLSSMSGEEIRSQLVHISSNSSYAREKFNSMLEETIKKVYIYLYDIEKYHLAESLEDWIEKKYSETVFRAKKDGKEIRIVIRPGYQNKIIFYYDQEIEALDDTNYELWTYDGQGNTRMITLGDILRTTGFTVIPLDSI</sequence>
<gene>
    <name evidence="1" type="ORF">SAMN05421578_104447</name>
</gene>
<dbReference type="EMBL" id="FTNK01000004">
    <property type="protein sequence ID" value="SIQ87712.1"/>
    <property type="molecule type" value="Genomic_DNA"/>
</dbReference>
<name>A0ABY1JWT8_9BACL</name>
<accession>A0ABY1JWT8</accession>
<evidence type="ECO:0008006" key="3">
    <source>
        <dbReference type="Google" id="ProtNLM"/>
    </source>
</evidence>
<organism evidence="1 2">
    <name type="scientific">Paenibacillus macquariensis</name>
    <dbReference type="NCBI Taxonomy" id="948756"/>
    <lineage>
        <taxon>Bacteria</taxon>
        <taxon>Bacillati</taxon>
        <taxon>Bacillota</taxon>
        <taxon>Bacilli</taxon>
        <taxon>Bacillales</taxon>
        <taxon>Paenibacillaceae</taxon>
        <taxon>Paenibacillus</taxon>
    </lineage>
</organism>
<evidence type="ECO:0000313" key="2">
    <source>
        <dbReference type="Proteomes" id="UP000186666"/>
    </source>
</evidence>
<dbReference type="Proteomes" id="UP000186666">
    <property type="component" value="Unassembled WGS sequence"/>
</dbReference>
<dbReference type="InterPro" id="IPR036890">
    <property type="entry name" value="HATPase_C_sf"/>
</dbReference>
<proteinExistence type="predicted"/>
<dbReference type="Gene3D" id="3.30.565.10">
    <property type="entry name" value="Histidine kinase-like ATPase, C-terminal domain"/>
    <property type="match status" value="1"/>
</dbReference>
<evidence type="ECO:0000313" key="1">
    <source>
        <dbReference type="EMBL" id="SIQ87712.1"/>
    </source>
</evidence>
<dbReference type="SUPFAM" id="SSF55874">
    <property type="entry name" value="ATPase domain of HSP90 chaperone/DNA topoisomerase II/histidine kinase"/>
    <property type="match status" value="1"/>
</dbReference>
<comment type="caution">
    <text evidence="1">The sequence shown here is derived from an EMBL/GenBank/DDBJ whole genome shotgun (WGS) entry which is preliminary data.</text>
</comment>
<dbReference type="NCBIfam" id="NF047352">
    <property type="entry name" value="P_loop_sacsin"/>
    <property type="match status" value="1"/>
</dbReference>
<dbReference type="RefSeq" id="WP_068584906.1">
    <property type="nucleotide sequence ID" value="NZ_FTNK01000004.1"/>
</dbReference>
<reference evidence="1 2" key="1">
    <citation type="submission" date="2017-01" db="EMBL/GenBank/DDBJ databases">
        <authorList>
            <person name="Varghese N."/>
            <person name="Submissions S."/>
        </authorList>
    </citation>
    <scope>NUCLEOTIDE SEQUENCE [LARGE SCALE GENOMIC DNA]</scope>
    <source>
        <strain evidence="1 2">ATCC 23464</strain>
    </source>
</reference>
<protein>
    <recommendedName>
        <fullName evidence="3">Histidine kinase-, DNA gyrase B-, and HSP90-like ATPase</fullName>
    </recommendedName>
</protein>
<keyword evidence="2" id="KW-1185">Reference proteome</keyword>